<feature type="compositionally biased region" description="Gly residues" evidence="1">
    <location>
        <begin position="242"/>
        <end position="254"/>
    </location>
</feature>
<evidence type="ECO:0000313" key="3">
    <source>
        <dbReference type="EMBL" id="QRN45224.1"/>
    </source>
</evidence>
<feature type="chain" id="PRO_5032836503" evidence="2">
    <location>
        <begin position="23"/>
        <end position="254"/>
    </location>
</feature>
<feature type="compositionally biased region" description="Gly residues" evidence="1">
    <location>
        <begin position="195"/>
        <end position="235"/>
    </location>
</feature>
<accession>A0A891XIB2</accession>
<feature type="signal peptide" evidence="2">
    <location>
        <begin position="1"/>
        <end position="22"/>
    </location>
</feature>
<reference evidence="3" key="1">
    <citation type="journal article" name="Insect Biochem. Mol. Biol.">
        <title>Silk of the common clothes moth, Tineola bisselliella, a cosmopolitan pest belonging to the basal ditrysian moth line.</title>
        <authorList>
            <person name="Rouhova L."/>
            <person name="Kludkiewicz B."/>
            <person name="Sehadova H."/>
            <person name="Sery M."/>
            <person name="Kucerova L."/>
            <person name="Konik P."/>
            <person name="Zurovec M."/>
        </authorList>
    </citation>
    <scope>NUCLEOTIDE SEQUENCE</scope>
    <source>
        <tissue evidence="3">Silk glands</tissue>
    </source>
</reference>
<dbReference type="AlphaFoldDB" id="A0A891XIB2"/>
<gene>
    <name evidence="3" type="primary">Muc2</name>
</gene>
<organism evidence="3">
    <name type="scientific">Tineola bisselliella</name>
    <name type="common">Webbing clothes moth</name>
    <name type="synonym">Tinea bisselliella</name>
    <dbReference type="NCBI Taxonomy" id="93883"/>
    <lineage>
        <taxon>Eukaryota</taxon>
        <taxon>Metazoa</taxon>
        <taxon>Ecdysozoa</taxon>
        <taxon>Arthropoda</taxon>
        <taxon>Hexapoda</taxon>
        <taxon>Insecta</taxon>
        <taxon>Pterygota</taxon>
        <taxon>Neoptera</taxon>
        <taxon>Endopterygota</taxon>
        <taxon>Lepidoptera</taxon>
        <taxon>Glossata</taxon>
        <taxon>Ditrysia</taxon>
        <taxon>Tineoidea</taxon>
        <taxon>Tineidae</taxon>
        <taxon>Tineinae</taxon>
        <taxon>Tineola</taxon>
    </lineage>
</organism>
<feature type="region of interest" description="Disordered" evidence="1">
    <location>
        <begin position="147"/>
        <end position="254"/>
    </location>
</feature>
<proteinExistence type="evidence at transcript level"/>
<name>A0A891XIB2_TINBI</name>
<evidence type="ECO:0000256" key="1">
    <source>
        <dbReference type="SAM" id="MobiDB-lite"/>
    </source>
</evidence>
<keyword evidence="2" id="KW-0732">Signal</keyword>
<evidence type="ECO:0000256" key="2">
    <source>
        <dbReference type="SAM" id="SignalP"/>
    </source>
</evidence>
<dbReference type="EMBL" id="MW244690">
    <property type="protein sequence ID" value="QRN45224.1"/>
    <property type="molecule type" value="mRNA"/>
</dbReference>
<protein>
    <submittedName>
        <fullName evidence="3">Mucin 2</fullName>
    </submittedName>
</protein>
<feature type="compositionally biased region" description="Basic and acidic residues" evidence="1">
    <location>
        <begin position="184"/>
        <end position="194"/>
    </location>
</feature>
<feature type="compositionally biased region" description="Acidic residues" evidence="1">
    <location>
        <begin position="173"/>
        <end position="183"/>
    </location>
</feature>
<sequence length="254" mass="25574">MKLKILAIFVAFVVAVSPTAEARSSGHKGALSVFLKNIQSFVPSVLKDLGKLKIPGEVDNVGHLLDKGVARLVKDLVNQIIPGLGDHLGAVISDLSRNVVCNVGSAGLIGFVFQDQRRGNEIRRSNYCTKYRRGKYTCTCVKRGYGGDGDDDGNNNGSDGSDEGSADGGSSESSEEEGDGDGYEGDHDHGKGGDGPDAGDGGKGGKGGKGGNGIDAGDGGNGGKGGKGGNKGGNGLDPLDPGNGGKGGKGIVDC</sequence>